<gene>
    <name evidence="8" type="primary">Piso0_001020</name>
    <name evidence="7" type="ORF">GNLVRS01_PISO0C09132g</name>
    <name evidence="8" type="ORF">GNLVRS01_PISO0D09199g</name>
</gene>
<dbReference type="EMBL" id="FO082057">
    <property type="protein sequence ID" value="CCE78397.1"/>
    <property type="molecule type" value="Genomic_DNA"/>
</dbReference>
<feature type="transmembrane region" description="Helical" evidence="5">
    <location>
        <begin position="359"/>
        <end position="382"/>
    </location>
</feature>
<keyword evidence="3 5" id="KW-1133">Transmembrane helix</keyword>
<dbReference type="STRING" id="559304.G8YQP8"/>
<dbReference type="OMA" id="FWYTVSS"/>
<reference evidence="9" key="2">
    <citation type="journal article" date="2012" name="G3 (Bethesda)">
        <title>Pichia sorbitophila, an interspecies yeast hybrid reveals early steps of genome resolution following polyploidization.</title>
        <authorList>
            <person name="Leh Louis V."/>
            <person name="Despons L."/>
            <person name="Friedrich A."/>
            <person name="Martin T."/>
            <person name="Durrens P."/>
            <person name="Casaregola S."/>
            <person name="Neuveglise C."/>
            <person name="Fairhead C."/>
            <person name="Marck C."/>
            <person name="Cruz J.A."/>
            <person name="Straub M.L."/>
            <person name="Kugler V."/>
            <person name="Sacerdot C."/>
            <person name="Uzunov Z."/>
            <person name="Thierry A."/>
            <person name="Weiss S."/>
            <person name="Bleykasten C."/>
            <person name="De Montigny J."/>
            <person name="Jacques N."/>
            <person name="Jung P."/>
            <person name="Lemaire M."/>
            <person name="Mallet S."/>
            <person name="Morel G."/>
            <person name="Richard G.F."/>
            <person name="Sarkar A."/>
            <person name="Savel G."/>
            <person name="Schacherer J."/>
            <person name="Seret M.L."/>
            <person name="Talla E."/>
            <person name="Samson G."/>
            <person name="Jubin C."/>
            <person name="Poulain J."/>
            <person name="Vacherie B."/>
            <person name="Barbe V."/>
            <person name="Pelletier E."/>
            <person name="Sherman D.J."/>
            <person name="Westhof E."/>
            <person name="Weissenbach J."/>
            <person name="Baret P.V."/>
            <person name="Wincker P."/>
            <person name="Gaillardin C."/>
            <person name="Dujon B."/>
            <person name="Souciet J.L."/>
        </authorList>
    </citation>
    <scope>NUCLEOTIDE SEQUENCE [LARGE SCALE GENOMIC DNA]</scope>
    <source>
        <strain evidence="9">ATCC MYA-4447 / BCRC 22081 / CBS 7064 / NBRC 10061 / NRRL Y-12695</strain>
    </source>
</reference>
<evidence type="ECO:0000256" key="4">
    <source>
        <dbReference type="ARBA" id="ARBA00023136"/>
    </source>
</evidence>
<evidence type="ECO:0000256" key="5">
    <source>
        <dbReference type="SAM" id="Phobius"/>
    </source>
</evidence>
<dbReference type="InParanoid" id="G8YQP8"/>
<dbReference type="FunCoup" id="G8YQP8">
    <property type="interactions" value="896"/>
</dbReference>
<comment type="subcellular location">
    <subcellularLocation>
        <location evidence="1">Membrane</location>
        <topology evidence="1">Multi-pass membrane protein</topology>
    </subcellularLocation>
</comment>
<dbReference type="AlphaFoldDB" id="G8YQP8"/>
<feature type="transmembrane region" description="Helical" evidence="5">
    <location>
        <begin position="137"/>
        <end position="155"/>
    </location>
</feature>
<evidence type="ECO:0000256" key="2">
    <source>
        <dbReference type="ARBA" id="ARBA00022692"/>
    </source>
</evidence>
<dbReference type="GO" id="GO:0016020">
    <property type="term" value="C:membrane"/>
    <property type="evidence" value="ECO:0007669"/>
    <property type="project" value="UniProtKB-SubCell"/>
</dbReference>
<accession>G8YQP8</accession>
<evidence type="ECO:0000313" key="8">
    <source>
        <dbReference type="EMBL" id="CCE78983.1"/>
    </source>
</evidence>
<feature type="transmembrane region" description="Helical" evidence="5">
    <location>
        <begin position="274"/>
        <end position="293"/>
    </location>
</feature>
<dbReference type="InterPro" id="IPR050186">
    <property type="entry name" value="TPT_transporter"/>
</dbReference>
<dbReference type="PANTHER" id="PTHR11132">
    <property type="entry name" value="SOLUTE CARRIER FAMILY 35"/>
    <property type="match status" value="1"/>
</dbReference>
<feature type="transmembrane region" description="Helical" evidence="5">
    <location>
        <begin position="391"/>
        <end position="411"/>
    </location>
</feature>
<dbReference type="HOGENOM" id="CLU_019048_4_1_1"/>
<evidence type="ECO:0000313" key="7">
    <source>
        <dbReference type="EMBL" id="CCE78397.1"/>
    </source>
</evidence>
<evidence type="ECO:0000313" key="9">
    <source>
        <dbReference type="Proteomes" id="UP000005222"/>
    </source>
</evidence>
<name>G8YQP8_PICSO</name>
<organism evidence="8 9">
    <name type="scientific">Pichia sorbitophila (strain ATCC MYA-4447 / BCRC 22081 / CBS 7064 / NBRC 10061 / NRRL Y-12695)</name>
    <name type="common">Hybrid yeast</name>
    <dbReference type="NCBI Taxonomy" id="559304"/>
    <lineage>
        <taxon>Eukaryota</taxon>
        <taxon>Fungi</taxon>
        <taxon>Dikarya</taxon>
        <taxon>Ascomycota</taxon>
        <taxon>Saccharomycotina</taxon>
        <taxon>Pichiomycetes</taxon>
        <taxon>Debaryomycetaceae</taxon>
        <taxon>Millerozyma</taxon>
    </lineage>
</organism>
<keyword evidence="9" id="KW-1185">Reference proteome</keyword>
<protein>
    <submittedName>
        <fullName evidence="8">Piso0_001020 protein</fullName>
    </submittedName>
</protein>
<sequence length="441" mass="49239">MYTSNPSIESLGSEALETNTSQFKPNNSVSNLLKINNWKSGDGKTGGVLPMSRGLASFQLPITPPFSNRGSPMGEKEDPVMATSENAQTKHKWLPPINVKIVFLCTNWYIFSLISSNSTKMILRSFSYPITLTQCQFIMNMFFCVVFLSILLGLYDGSRGAEKLQAIFPRGTIPDLSKITSLKAFLSPTPLILSSTLPMGVFQFTGHITSHKATSIIPVSMVHTIKALSPLSTVLINRIVLGKRYRSITYLTLLPLSFGVMLSCYNPAHFNNVQLHYSSGLMYAFISMLIFVVQNISSKKTLTVTEKDAPLPLSNNKRGNNKIDKVTILFYCSVIGFLFTFPIYIYSEFVNTKFSLKEITPAVAFLIFLNGFSHFIQSLLAFQLLGTMSPISYSVASIFKRIIIILVSFIIEKQFKSYNQCYGLLLTLLGLYCYDRWGAAK</sequence>
<feature type="transmembrane region" description="Helical" evidence="5">
    <location>
        <begin position="97"/>
        <end position="117"/>
    </location>
</feature>
<feature type="domain" description="Sugar phosphate transporter" evidence="6">
    <location>
        <begin position="100"/>
        <end position="434"/>
    </location>
</feature>
<reference evidence="8" key="1">
    <citation type="submission" date="2011-10" db="EMBL/GenBank/DDBJ databases">
        <authorList>
            <person name="Genoscope - CEA"/>
        </authorList>
    </citation>
    <scope>NUCLEOTIDE SEQUENCE</scope>
</reference>
<keyword evidence="2 5" id="KW-0812">Transmembrane</keyword>
<dbReference type="Proteomes" id="UP000005222">
    <property type="component" value="Chromosome D"/>
</dbReference>
<keyword evidence="4 5" id="KW-0472">Membrane</keyword>
<evidence type="ECO:0000256" key="3">
    <source>
        <dbReference type="ARBA" id="ARBA00022989"/>
    </source>
</evidence>
<dbReference type="EMBL" id="FO082056">
    <property type="protein sequence ID" value="CCE78983.1"/>
    <property type="molecule type" value="Genomic_DNA"/>
</dbReference>
<dbReference type="OrthoDB" id="1588579at2759"/>
<dbReference type="InterPro" id="IPR004853">
    <property type="entry name" value="Sugar_P_trans_dom"/>
</dbReference>
<feature type="transmembrane region" description="Helical" evidence="5">
    <location>
        <begin position="417"/>
        <end position="434"/>
    </location>
</feature>
<dbReference type="Proteomes" id="UP000005222">
    <property type="component" value="Chromosome C"/>
</dbReference>
<dbReference type="Pfam" id="PF03151">
    <property type="entry name" value="TPT"/>
    <property type="match status" value="1"/>
</dbReference>
<feature type="transmembrane region" description="Helical" evidence="5">
    <location>
        <begin position="326"/>
        <end position="347"/>
    </location>
</feature>
<dbReference type="eggNOG" id="KOG1441">
    <property type="taxonomic scope" value="Eukaryota"/>
</dbReference>
<feature type="transmembrane region" description="Helical" evidence="5">
    <location>
        <begin position="248"/>
        <end position="268"/>
    </location>
</feature>
<evidence type="ECO:0000259" key="6">
    <source>
        <dbReference type="Pfam" id="PF03151"/>
    </source>
</evidence>
<proteinExistence type="predicted"/>
<evidence type="ECO:0000256" key="1">
    <source>
        <dbReference type="ARBA" id="ARBA00004141"/>
    </source>
</evidence>